<evidence type="ECO:0000256" key="9">
    <source>
        <dbReference type="ARBA" id="ARBA00023201"/>
    </source>
</evidence>
<evidence type="ECO:0000256" key="8">
    <source>
        <dbReference type="ARBA" id="ARBA00023136"/>
    </source>
</evidence>
<dbReference type="InterPro" id="IPR001873">
    <property type="entry name" value="ENaC"/>
</dbReference>
<name>A0A068WPC3_ECHGR</name>
<evidence type="ECO:0000313" key="12">
    <source>
        <dbReference type="EMBL" id="CDS20299.1"/>
    </source>
</evidence>
<evidence type="ECO:0000313" key="14">
    <source>
        <dbReference type="WBParaSite" id="EgrG_000251500"/>
    </source>
</evidence>
<evidence type="ECO:0000256" key="10">
    <source>
        <dbReference type="ARBA" id="ARBA00023303"/>
    </source>
</evidence>
<comment type="similarity">
    <text evidence="11">Belongs to the amiloride-sensitive sodium channel (TC 1.A.6) family.</text>
</comment>
<comment type="subcellular location">
    <subcellularLocation>
        <location evidence="1">Membrane</location>
        <topology evidence="1">Multi-pass membrane protein</topology>
    </subcellularLocation>
</comment>
<accession>A0A068WPC3</accession>
<evidence type="ECO:0000256" key="4">
    <source>
        <dbReference type="ARBA" id="ARBA00022692"/>
    </source>
</evidence>
<reference evidence="12" key="2">
    <citation type="submission" date="2014-06" db="EMBL/GenBank/DDBJ databases">
        <authorList>
            <person name="Aslett M."/>
        </authorList>
    </citation>
    <scope>NUCLEOTIDE SEQUENCE</scope>
</reference>
<proteinExistence type="inferred from homology"/>
<dbReference type="AlphaFoldDB" id="A0A068WPC3"/>
<keyword evidence="2 11" id="KW-0813">Transport</keyword>
<dbReference type="Gene3D" id="1.10.287.770">
    <property type="entry name" value="YojJ-like"/>
    <property type="match status" value="1"/>
</dbReference>
<reference evidence="14" key="3">
    <citation type="submission" date="2020-10" db="UniProtKB">
        <authorList>
            <consortium name="WormBaseParasite"/>
        </authorList>
    </citation>
    <scope>IDENTIFICATION</scope>
</reference>
<keyword evidence="9 11" id="KW-0739">Sodium transport</keyword>
<dbReference type="WBParaSite" id="EgrG_000251500">
    <property type="protein sequence ID" value="EgrG_000251500"/>
    <property type="gene ID" value="EgrG_000251500"/>
</dbReference>
<evidence type="ECO:0000256" key="5">
    <source>
        <dbReference type="ARBA" id="ARBA00022989"/>
    </source>
</evidence>
<evidence type="ECO:0000313" key="13">
    <source>
        <dbReference type="Proteomes" id="UP000492820"/>
    </source>
</evidence>
<dbReference type="OrthoDB" id="6021021at2759"/>
<organism evidence="12">
    <name type="scientific">Echinococcus granulosus</name>
    <name type="common">Hydatid tapeworm</name>
    <dbReference type="NCBI Taxonomy" id="6210"/>
    <lineage>
        <taxon>Eukaryota</taxon>
        <taxon>Metazoa</taxon>
        <taxon>Spiralia</taxon>
        <taxon>Lophotrochozoa</taxon>
        <taxon>Platyhelminthes</taxon>
        <taxon>Cestoda</taxon>
        <taxon>Eucestoda</taxon>
        <taxon>Cyclophyllidea</taxon>
        <taxon>Taeniidae</taxon>
        <taxon>Echinococcus</taxon>
        <taxon>Echinococcus granulosus group</taxon>
    </lineage>
</organism>
<keyword evidence="6" id="KW-0915">Sodium</keyword>
<evidence type="ECO:0000256" key="7">
    <source>
        <dbReference type="ARBA" id="ARBA00023065"/>
    </source>
</evidence>
<evidence type="ECO:0000256" key="11">
    <source>
        <dbReference type="RuleBase" id="RU000679"/>
    </source>
</evidence>
<keyword evidence="8" id="KW-0472">Membrane</keyword>
<protein>
    <submittedName>
        <fullName evidence="12 14">FMRFamide activated amiloride sensitive sodium</fullName>
    </submittedName>
</protein>
<dbReference type="GO" id="GO:0016020">
    <property type="term" value="C:membrane"/>
    <property type="evidence" value="ECO:0007669"/>
    <property type="project" value="UniProtKB-SubCell"/>
</dbReference>
<keyword evidence="3 11" id="KW-0894">Sodium channel</keyword>
<reference evidence="12 13" key="1">
    <citation type="journal article" date="2013" name="Nature">
        <title>The genomes of four tapeworm species reveal adaptations to parasitism.</title>
        <authorList>
            <person name="Tsai I.J."/>
            <person name="Zarowiecki M."/>
            <person name="Holroyd N."/>
            <person name="Garciarrubio A."/>
            <person name="Sanchez-Flores A."/>
            <person name="Brooks K.L."/>
            <person name="Tracey A."/>
            <person name="Bobes R.J."/>
            <person name="Fragoso G."/>
            <person name="Sciutto E."/>
            <person name="Aslett M."/>
            <person name="Beasley H."/>
            <person name="Bennett H.M."/>
            <person name="Cai J."/>
            <person name="Camicia F."/>
            <person name="Clark R."/>
            <person name="Cucher M."/>
            <person name="De Silva N."/>
            <person name="Day T.A."/>
            <person name="Deplazes P."/>
            <person name="Estrada K."/>
            <person name="Fernandez C."/>
            <person name="Holland P.W."/>
            <person name="Hou J."/>
            <person name="Hu S."/>
            <person name="Huckvale T."/>
            <person name="Hung S.S."/>
            <person name="Kamenetzky L."/>
            <person name="Keane J.A."/>
            <person name="Kiss F."/>
            <person name="Koziol U."/>
            <person name="Lambert O."/>
            <person name="Liu K."/>
            <person name="Luo X."/>
            <person name="Luo Y."/>
            <person name="Macchiaroli N."/>
            <person name="Nichol S."/>
            <person name="Paps J."/>
            <person name="Parkinson J."/>
            <person name="Pouchkina-Stantcheva N."/>
            <person name="Riddiford N."/>
            <person name="Rosenzvit M."/>
            <person name="Salinas G."/>
            <person name="Wasmuth J.D."/>
            <person name="Zamanian M."/>
            <person name="Zheng Y."/>
            <person name="Cai X."/>
            <person name="Soberon X."/>
            <person name="Olson P.D."/>
            <person name="Laclette J.P."/>
            <person name="Brehm K."/>
            <person name="Berriman M."/>
            <person name="Garciarrubio A."/>
            <person name="Bobes R.J."/>
            <person name="Fragoso G."/>
            <person name="Sanchez-Flores A."/>
            <person name="Estrada K."/>
            <person name="Cevallos M.A."/>
            <person name="Morett E."/>
            <person name="Gonzalez V."/>
            <person name="Portillo T."/>
            <person name="Ochoa-Leyva A."/>
            <person name="Jose M.V."/>
            <person name="Sciutto E."/>
            <person name="Landa A."/>
            <person name="Jimenez L."/>
            <person name="Valdes V."/>
            <person name="Carrero J.C."/>
            <person name="Larralde C."/>
            <person name="Morales-Montor J."/>
            <person name="Limon-Lason J."/>
            <person name="Soberon X."/>
            <person name="Laclette J.P."/>
        </authorList>
    </citation>
    <scope>NUCLEOTIDE SEQUENCE [LARGE SCALE GENOMIC DNA]</scope>
</reference>
<dbReference type="GO" id="GO:0005272">
    <property type="term" value="F:sodium channel activity"/>
    <property type="evidence" value="ECO:0007669"/>
    <property type="project" value="UniProtKB-KW"/>
</dbReference>
<gene>
    <name evidence="12" type="ORF">EgrG_000251500</name>
</gene>
<dbReference type="Proteomes" id="UP000492820">
    <property type="component" value="Unassembled WGS sequence"/>
</dbReference>
<sequence length="211" mass="24309">MARVRFRTHLVNIKRSRIAYNITPRVKDHRQNKISCQLSPLLHLTPILLLTKTIYLKSSFLFRKDPGKKRLDRCQNTPIKLTQLKQTAKRQSKSANFEGSYAKQEEDESRFVELLRPYAAIHNMTTNGKEVEAVDLLMHMQDVEQNFLSIIVSRPNFDIIRAEEKAVVTLTSLFSQIGGLLSIWVGITMICIVEVAEFLLNCLDVLCDRIH</sequence>
<evidence type="ECO:0000256" key="2">
    <source>
        <dbReference type="ARBA" id="ARBA00022448"/>
    </source>
</evidence>
<evidence type="ECO:0000256" key="1">
    <source>
        <dbReference type="ARBA" id="ARBA00004141"/>
    </source>
</evidence>
<keyword evidence="5" id="KW-1133">Transmembrane helix</keyword>
<keyword evidence="10 11" id="KW-0407">Ion channel</keyword>
<dbReference type="Pfam" id="PF00858">
    <property type="entry name" value="ASC"/>
    <property type="match status" value="1"/>
</dbReference>
<dbReference type="EMBL" id="LK028580">
    <property type="protein sequence ID" value="CDS20299.1"/>
    <property type="molecule type" value="Genomic_DNA"/>
</dbReference>
<keyword evidence="7 11" id="KW-0406">Ion transport</keyword>
<evidence type="ECO:0000256" key="3">
    <source>
        <dbReference type="ARBA" id="ARBA00022461"/>
    </source>
</evidence>
<keyword evidence="4 11" id="KW-0812">Transmembrane</keyword>
<evidence type="ECO:0000256" key="6">
    <source>
        <dbReference type="ARBA" id="ARBA00023053"/>
    </source>
</evidence>